<dbReference type="InterPro" id="IPR049490">
    <property type="entry name" value="C883_1060-like_KR_N"/>
</dbReference>
<dbReference type="GO" id="GO:0031177">
    <property type="term" value="F:phosphopantetheine binding"/>
    <property type="evidence" value="ECO:0007669"/>
    <property type="project" value="InterPro"/>
</dbReference>
<dbReference type="InterPro" id="IPR014031">
    <property type="entry name" value="Ketoacyl_synth_C"/>
</dbReference>
<dbReference type="GO" id="GO:0004315">
    <property type="term" value="F:3-oxoacyl-[acyl-carrier-protein] synthase activity"/>
    <property type="evidence" value="ECO:0007669"/>
    <property type="project" value="InterPro"/>
</dbReference>
<dbReference type="Gene3D" id="3.40.47.10">
    <property type="match status" value="1"/>
</dbReference>
<dbReference type="Gene3D" id="3.30.559.30">
    <property type="entry name" value="Nonribosomal peptide synthetase, condensation domain"/>
    <property type="match status" value="1"/>
</dbReference>
<evidence type="ECO:0000313" key="7">
    <source>
        <dbReference type="EMBL" id="ANY69431.1"/>
    </source>
</evidence>
<dbReference type="SMART" id="SM00825">
    <property type="entry name" value="PKS_KS"/>
    <property type="match status" value="1"/>
</dbReference>
<dbReference type="EMBL" id="CP016808">
    <property type="protein sequence ID" value="ANY69431.1"/>
    <property type="molecule type" value="Genomic_DNA"/>
</dbReference>
<organism evidence="7">
    <name type="scientific">Paenibacillus sp. BIHB 4019</name>
    <dbReference type="NCBI Taxonomy" id="1870819"/>
    <lineage>
        <taxon>Bacteria</taxon>
        <taxon>Bacillati</taxon>
        <taxon>Bacillota</taxon>
        <taxon>Bacilli</taxon>
        <taxon>Bacillales</taxon>
        <taxon>Paenibacillaceae</taxon>
        <taxon>Paenibacillus</taxon>
    </lineage>
</organism>
<dbReference type="InterPro" id="IPR001242">
    <property type="entry name" value="Condensation_dom"/>
</dbReference>
<evidence type="ECO:0000259" key="6">
    <source>
        <dbReference type="PROSITE" id="PS52004"/>
    </source>
</evidence>
<dbReference type="InterPro" id="IPR009081">
    <property type="entry name" value="PP-bd_ACP"/>
</dbReference>
<reference evidence="7" key="1">
    <citation type="submission" date="2016-08" db="EMBL/GenBank/DDBJ databases">
        <title>Complete Genome Seqeunce of Paenibacillus sp. BIHB 4019 from tea rhizoplane.</title>
        <authorList>
            <person name="Thakur R."/>
            <person name="Swarnkar M.K."/>
            <person name="Gulati A."/>
        </authorList>
    </citation>
    <scope>NUCLEOTIDE SEQUENCE [LARGE SCALE GENOMIC DNA]</scope>
    <source>
        <strain evidence="7">BIHB4019</strain>
    </source>
</reference>
<keyword evidence="2" id="KW-0596">Phosphopantetheine</keyword>
<dbReference type="Pfam" id="PF00550">
    <property type="entry name" value="PP-binding"/>
    <property type="match status" value="1"/>
</dbReference>
<dbReference type="InterPro" id="IPR016039">
    <property type="entry name" value="Thiolase-like"/>
</dbReference>
<proteinExistence type="predicted"/>
<dbReference type="PROSITE" id="PS52004">
    <property type="entry name" value="KS3_2"/>
    <property type="match status" value="1"/>
</dbReference>
<feature type="domain" description="Carrier" evidence="5">
    <location>
        <begin position="1208"/>
        <end position="1283"/>
    </location>
</feature>
<dbReference type="PROSITE" id="PS50075">
    <property type="entry name" value="CARRIER"/>
    <property type="match status" value="1"/>
</dbReference>
<name>A0A1B2DP02_9BACL</name>
<dbReference type="GO" id="GO:0005886">
    <property type="term" value="C:plasma membrane"/>
    <property type="evidence" value="ECO:0007669"/>
    <property type="project" value="TreeGrafter"/>
</dbReference>
<dbReference type="InterPro" id="IPR014030">
    <property type="entry name" value="Ketoacyl_synth_N"/>
</dbReference>
<dbReference type="GO" id="GO:0004312">
    <property type="term" value="F:fatty acid synthase activity"/>
    <property type="evidence" value="ECO:0007669"/>
    <property type="project" value="TreeGrafter"/>
</dbReference>
<dbReference type="Pfam" id="PF21394">
    <property type="entry name" value="Beta-ketacyl_N"/>
    <property type="match status" value="1"/>
</dbReference>
<dbReference type="InterPro" id="IPR020806">
    <property type="entry name" value="PKS_PP-bd"/>
</dbReference>
<dbReference type="Pfam" id="PF08659">
    <property type="entry name" value="KR"/>
    <property type="match status" value="1"/>
</dbReference>
<dbReference type="PROSITE" id="PS00606">
    <property type="entry name" value="KS3_1"/>
    <property type="match status" value="1"/>
</dbReference>
<gene>
    <name evidence="7" type="ORF">BBD42_25310</name>
</gene>
<dbReference type="InterPro" id="IPR036736">
    <property type="entry name" value="ACP-like_sf"/>
</dbReference>
<keyword evidence="4" id="KW-0808">Transferase</keyword>
<dbReference type="SUPFAM" id="SSF51735">
    <property type="entry name" value="NAD(P)-binding Rossmann-fold domains"/>
    <property type="match status" value="2"/>
</dbReference>
<dbReference type="PANTHER" id="PTHR43775:SF37">
    <property type="entry name" value="SI:DKEY-61P9.11"/>
    <property type="match status" value="1"/>
</dbReference>
<evidence type="ECO:0000256" key="4">
    <source>
        <dbReference type="ARBA" id="ARBA00022679"/>
    </source>
</evidence>
<dbReference type="PANTHER" id="PTHR43775">
    <property type="entry name" value="FATTY ACID SYNTHASE"/>
    <property type="match status" value="1"/>
</dbReference>
<dbReference type="Gene3D" id="1.10.1200.10">
    <property type="entry name" value="ACP-like"/>
    <property type="match status" value="1"/>
</dbReference>
<dbReference type="InterPro" id="IPR057326">
    <property type="entry name" value="KR_dom"/>
</dbReference>
<evidence type="ECO:0000256" key="3">
    <source>
        <dbReference type="ARBA" id="ARBA00022553"/>
    </source>
</evidence>
<dbReference type="Gene3D" id="1.10.1240.100">
    <property type="match status" value="1"/>
</dbReference>
<dbReference type="GO" id="GO:0071770">
    <property type="term" value="P:DIM/DIP cell wall layer assembly"/>
    <property type="evidence" value="ECO:0007669"/>
    <property type="project" value="TreeGrafter"/>
</dbReference>
<dbReference type="Gene3D" id="3.40.50.720">
    <property type="entry name" value="NAD(P)-binding Rossmann-like Domain"/>
    <property type="match status" value="1"/>
</dbReference>
<dbReference type="Pfam" id="PF00668">
    <property type="entry name" value="Condensation"/>
    <property type="match status" value="1"/>
</dbReference>
<dbReference type="SUPFAM" id="SSF53901">
    <property type="entry name" value="Thiolase-like"/>
    <property type="match status" value="1"/>
</dbReference>
<dbReference type="InterPro" id="IPR020841">
    <property type="entry name" value="PKS_Beta-ketoAc_synthase_dom"/>
</dbReference>
<protein>
    <submittedName>
        <fullName evidence="7">Uncharacterized protein</fullName>
    </submittedName>
</protein>
<accession>A0A1B2DP02</accession>
<dbReference type="GO" id="GO:0005737">
    <property type="term" value="C:cytoplasm"/>
    <property type="evidence" value="ECO:0007669"/>
    <property type="project" value="TreeGrafter"/>
</dbReference>
<dbReference type="CDD" id="cd00833">
    <property type="entry name" value="PKS"/>
    <property type="match status" value="1"/>
</dbReference>
<keyword evidence="3" id="KW-0597">Phosphoprotein</keyword>
<dbReference type="InterPro" id="IPR023213">
    <property type="entry name" value="CAT-like_dom_sf"/>
</dbReference>
<dbReference type="Pfam" id="PF02801">
    <property type="entry name" value="Ketoacyl-synt_C"/>
    <property type="match status" value="1"/>
</dbReference>
<dbReference type="GO" id="GO:0006633">
    <property type="term" value="P:fatty acid biosynthetic process"/>
    <property type="evidence" value="ECO:0007669"/>
    <property type="project" value="InterPro"/>
</dbReference>
<comment type="cofactor">
    <cofactor evidence="1">
        <name>pantetheine 4'-phosphate</name>
        <dbReference type="ChEBI" id="CHEBI:47942"/>
    </cofactor>
</comment>
<dbReference type="Pfam" id="PF22621">
    <property type="entry name" value="CurL-like_PKS_C"/>
    <property type="match status" value="1"/>
</dbReference>
<dbReference type="InterPro" id="IPR050091">
    <property type="entry name" value="PKS_NRPS_Biosynth_Enz"/>
</dbReference>
<dbReference type="InterPro" id="IPR013968">
    <property type="entry name" value="PKS_KR"/>
</dbReference>
<dbReference type="SMART" id="SM00823">
    <property type="entry name" value="PKS_PP"/>
    <property type="match status" value="1"/>
</dbReference>
<dbReference type="CDD" id="cd19531">
    <property type="entry name" value="LCL_NRPS-like"/>
    <property type="match status" value="1"/>
</dbReference>
<dbReference type="Gene3D" id="3.30.559.10">
    <property type="entry name" value="Chloramphenicol acetyltransferase-like domain"/>
    <property type="match status" value="1"/>
</dbReference>
<evidence type="ECO:0000259" key="5">
    <source>
        <dbReference type="PROSITE" id="PS50075"/>
    </source>
</evidence>
<dbReference type="RefSeq" id="WP_099520465.1">
    <property type="nucleotide sequence ID" value="NZ_CP016808.1"/>
</dbReference>
<evidence type="ECO:0000256" key="1">
    <source>
        <dbReference type="ARBA" id="ARBA00001957"/>
    </source>
</evidence>
<dbReference type="InterPro" id="IPR018201">
    <property type="entry name" value="Ketoacyl_synth_AS"/>
</dbReference>
<dbReference type="Pfam" id="PF00109">
    <property type="entry name" value="ketoacyl-synt"/>
    <property type="match status" value="1"/>
</dbReference>
<feature type="domain" description="Ketosynthase family 3 (KS3)" evidence="6">
    <location>
        <begin position="41"/>
        <end position="467"/>
    </location>
</feature>
<dbReference type="SUPFAM" id="SSF52777">
    <property type="entry name" value="CoA-dependent acyltransferases"/>
    <property type="match status" value="2"/>
</dbReference>
<dbReference type="InterPro" id="IPR036291">
    <property type="entry name" value="NAD(P)-bd_dom_sf"/>
</dbReference>
<dbReference type="SMART" id="SM00822">
    <property type="entry name" value="PKS_KR"/>
    <property type="match status" value="1"/>
</dbReference>
<dbReference type="SUPFAM" id="SSF47336">
    <property type="entry name" value="ACP-like"/>
    <property type="match status" value="1"/>
</dbReference>
<evidence type="ECO:0000256" key="2">
    <source>
        <dbReference type="ARBA" id="ARBA00022450"/>
    </source>
</evidence>
<sequence length="1742" mass="193838">MDKLYHYILKRATEGKIEKEDAIRMVTLLRQAQAEQEESRKEDIAIIGMASHIAGTDSSEEFWRQIASGVDLVGAFPKERSADIDGYLTHMLDEMGWELKYSPGAYMHDIASFDYSFFRITPNEAALMDPSQRIFLQTAWEAIEDAGYGGNKLVGSHTGVYVGYSSSSSYHSMILETEPESAATALTGNIAAMLPTRISYMLDLKGPTLILDTACSSSSVAIHLASKAIHNGDCKMAIAGGIRLNLLPIDNSGLKLGVEAVDGRTRTFDAEAEGAGWGEGSAAVLLKPLSQAVKDGDRIYAVIKGSAINQDGTSIGITAPNSAAQAEVLLKAWQDAGIDPETLSYIEVHGTATRLGDPLEIEGLYRAFRKHTNRKQFCAVSTVKTNVGHLYECAGIAGVIKAAMSLRHRKIPATAHFNRPNATIGFSDSPVYVNTQLREWEAGEHPRRAGISAFGLSGTNCHIVLEEYAPPQQSEHEDDVYAGLPHILAISAKSIAPLLGIVSGYEQYLNREAQIPLRDLCYTANTGRGHYAHRIAILFEDAADLMRKVALLADHSLDETIHDDIRYGRHKVVSGNKQVLAENEIKKPEHAELTRTAAEKVRQFIGTGKKDKQLLHDIGSLYVRGADVNWEELYQGEARCKTYAPTYAFEKQRCWLELNMPQRNGNDTAEASLHYAMQWRKCGRRPEPTGIEGAAIVFMDASGVGQTIAASLRESGRLVIEVKLAEDDGPFGCKANSSGEGYEIDGSKASYFQLMQALKDVPFGQIIHLLALDAHDASDTLETLKRRQASGAYSLFYLTKALVQAGIQQPLALHILTRNAVEATGAEKLLIPDHAPAYGMGKVIAKELSNVSCKYMDIEESVPLAQLIGELQANDVYGVALRNGDRYTEIFAELRDEQLEISRRLDLQEQGVYLITGGLGGIGLEVAKWFAAQSKVNLALISRTPLPPRSEWQAVLEGSAASDKLRKRLRIVKELERLGATVECISADAADYSAMEKVIAELKSKYGQIRGIVHGAGVSNDGPLADRGDDMFNAIYAPKVYGAWVLDALTQDQHLDFFIMFSSVATMFSAFGQGDYAAANAYLDAYAPYRQRRGGRTLTVNWTTWKETGMAFDGGHVFDTIFRTLPTELALEGFASLLQTGASRALIGQIHYDGAGAMLLERSGVACSDSIRKRIAAKKDSKRKQSGGSVQKKERSADGVVLLGREAGSYSELEQKLALCCKLVLGYEEIDIYDNFFEMGADSLVLMKLQGEIETHTFEAVTISDLFEYSTVVQLAEHLQKQSASRTPVRSSQYPPMQNAAIKPYYPASHAQKRMFLGFKREPQLTSANQFRVSVLNIRVEPERMELAVRRMIDRHEVLRTAVTSMDGEIVQVIREQVPFEMGYWEAEEAEAKDIINRFKQPFNLNEPPFFRLGLVKVEEEKYYLLYDAHHIITDGVSMEIFMRELVQLYKGESPPALPYQYKDYVEWQLSFMQTEQMKRQQLYWEETFAGEIPVLRLPTDQPRPEHFVFEGGIVMSLADRELTEKLKQQSSVSGATMYMLLLAAYAVLLSKYSAQDDLVIGSPVTGRPKREMDKILGMFINMLAMRVAPRKELTFLSCLEHIKASAVQAFDNQDYPLDELIHHLNVKRSANRHPLFDTVFIYQNVPVDERAIGHSIDEVYNLTDYELTLEAMEQGGKLRLRLEYNTRLYDRQTAERMLKDYLSILGTIAKQPDILLQNIELASGKTEEPLYEDDEEISFNF</sequence>